<evidence type="ECO:0000256" key="4">
    <source>
        <dbReference type="ARBA" id="ARBA00008236"/>
    </source>
</evidence>
<evidence type="ECO:0000256" key="6">
    <source>
        <dbReference type="ARBA" id="ARBA00022670"/>
    </source>
</evidence>
<dbReference type="InterPro" id="IPR052170">
    <property type="entry name" value="M29_Exopeptidase"/>
</dbReference>
<comment type="caution">
    <text evidence="10">The sequence shown here is derived from an EMBL/GenBank/DDBJ whole genome shotgun (WGS) entry which is preliminary data.</text>
</comment>
<dbReference type="RefSeq" id="WP_349053853.1">
    <property type="nucleotide sequence ID" value="NZ_JBBNPS010000009.1"/>
</dbReference>
<evidence type="ECO:0000256" key="1">
    <source>
        <dbReference type="ARBA" id="ARBA00001941"/>
    </source>
</evidence>
<dbReference type="SUPFAM" id="SSF144052">
    <property type="entry name" value="Thermophilic metalloprotease-like"/>
    <property type="match status" value="1"/>
</dbReference>
<evidence type="ECO:0000256" key="3">
    <source>
        <dbReference type="ARBA" id="ARBA00001947"/>
    </source>
</evidence>
<evidence type="ECO:0000313" key="10">
    <source>
        <dbReference type="EMBL" id="MEQ3353536.1"/>
    </source>
</evidence>
<dbReference type="PANTHER" id="PTHR34448:SF3">
    <property type="entry name" value="AMINOPEPTIDASE AMPS"/>
    <property type="match status" value="1"/>
</dbReference>
<gene>
    <name evidence="10" type="ORF">AAA081_04375</name>
</gene>
<dbReference type="PANTHER" id="PTHR34448">
    <property type="entry name" value="AMINOPEPTIDASE"/>
    <property type="match status" value="1"/>
</dbReference>
<dbReference type="PRINTS" id="PR00919">
    <property type="entry name" value="THERMOPTASE"/>
</dbReference>
<comment type="cofactor">
    <cofactor evidence="3">
        <name>Zn(2+)</name>
        <dbReference type="ChEBI" id="CHEBI:29105"/>
    </cofactor>
</comment>
<accession>A0ABV1J5S7</accession>
<name>A0ABV1J5S7_9FIRM</name>
<keyword evidence="11" id="KW-1185">Reference proteome</keyword>
<dbReference type="Gene3D" id="3.40.1830.10">
    <property type="entry name" value="Thermophilic metalloprotease (M29)"/>
    <property type="match status" value="1"/>
</dbReference>
<keyword evidence="9" id="KW-0482">Metalloprotease</keyword>
<keyword evidence="7" id="KW-0479">Metal-binding</keyword>
<evidence type="ECO:0000313" key="11">
    <source>
        <dbReference type="Proteomes" id="UP001481872"/>
    </source>
</evidence>
<comment type="cofactor">
    <cofactor evidence="1">
        <name>Co(2+)</name>
        <dbReference type="ChEBI" id="CHEBI:48828"/>
    </cofactor>
</comment>
<keyword evidence="8" id="KW-0378">Hydrolase</keyword>
<evidence type="ECO:0000256" key="9">
    <source>
        <dbReference type="ARBA" id="ARBA00023049"/>
    </source>
</evidence>
<evidence type="ECO:0000256" key="2">
    <source>
        <dbReference type="ARBA" id="ARBA00001946"/>
    </source>
</evidence>
<dbReference type="Pfam" id="PF02073">
    <property type="entry name" value="Peptidase_M29"/>
    <property type="match status" value="1"/>
</dbReference>
<dbReference type="GO" id="GO:0004177">
    <property type="term" value="F:aminopeptidase activity"/>
    <property type="evidence" value="ECO:0007669"/>
    <property type="project" value="UniProtKB-KW"/>
</dbReference>
<dbReference type="InterPro" id="IPR035097">
    <property type="entry name" value="M29_N-terminal"/>
</dbReference>
<evidence type="ECO:0000256" key="7">
    <source>
        <dbReference type="ARBA" id="ARBA00022723"/>
    </source>
</evidence>
<comment type="cofactor">
    <cofactor evidence="2">
        <name>Mg(2+)</name>
        <dbReference type="ChEBI" id="CHEBI:18420"/>
    </cofactor>
</comment>
<organism evidence="10 11">
    <name type="scientific">Aedoeadaptatus acetigenes</name>
    <dbReference type="NCBI Taxonomy" id="2981723"/>
    <lineage>
        <taxon>Bacteria</taxon>
        <taxon>Bacillati</taxon>
        <taxon>Bacillota</taxon>
        <taxon>Tissierellia</taxon>
        <taxon>Tissierellales</taxon>
        <taxon>Peptoniphilaceae</taxon>
        <taxon>Aedoeadaptatus</taxon>
    </lineage>
</organism>
<comment type="similarity">
    <text evidence="4">Belongs to the peptidase M29 family.</text>
</comment>
<dbReference type="EMBL" id="JBBNPS010000009">
    <property type="protein sequence ID" value="MEQ3353536.1"/>
    <property type="molecule type" value="Genomic_DNA"/>
</dbReference>
<dbReference type="Proteomes" id="UP001481872">
    <property type="component" value="Unassembled WGS sequence"/>
</dbReference>
<evidence type="ECO:0000256" key="5">
    <source>
        <dbReference type="ARBA" id="ARBA00022438"/>
    </source>
</evidence>
<reference evidence="10 11" key="1">
    <citation type="submission" date="2024-04" db="EMBL/GenBank/DDBJ databases">
        <title>Human intestinal bacterial collection.</title>
        <authorList>
            <person name="Pauvert C."/>
            <person name="Hitch T.C.A."/>
            <person name="Clavel T."/>
        </authorList>
    </citation>
    <scope>NUCLEOTIDE SEQUENCE [LARGE SCALE GENOMIC DNA]</scope>
    <source>
        <strain evidence="10 11">CLA-SR-H026</strain>
    </source>
</reference>
<evidence type="ECO:0000256" key="8">
    <source>
        <dbReference type="ARBA" id="ARBA00022801"/>
    </source>
</evidence>
<sequence>MNFNEQLNAYAELLINTGLSLQKGQDLVIRSPIEGRDLVVACAEAAYAGGAADVRVIWSDDALTLLKYEHAAEEVLNTVHDFDTELYRHYIENGAAFLSFTGSDPDLLKQIDAHKLQKASMSRSKAMRFYSEAIMKDENPWTVAGIATEAWAKKVYPEDDTDLAVKKLWQAIFDMCRVSESTLADWKKHTTTVDGKAKKLTEAAYKSLHYKNSLGTDLTITLPEGHIWAGGGSTLPDGRYFVANIPTEEVFTLPHRTGVDGVVHASMPLAYNGNVIDNFWLRFKDGKVVDFDAEKGKDVLARLLDTDEGARRLGEVALVPYDSPISNRNQLFYNTLYDENASCHLALGKAYPTNLQGGGDLNEEALLERGANDSLIHVDFMVGTEDLSITATTTDGDEVPIFVNGNWAE</sequence>
<proteinExistence type="inferred from homology"/>
<dbReference type="InterPro" id="IPR000787">
    <property type="entry name" value="Peptidase_M29"/>
</dbReference>
<keyword evidence="6" id="KW-0645">Protease</keyword>
<protein>
    <submittedName>
        <fullName evidence="10">Aminopeptidase</fullName>
    </submittedName>
</protein>
<keyword evidence="5 10" id="KW-0031">Aminopeptidase</keyword>